<dbReference type="SUPFAM" id="SSF49482">
    <property type="entry name" value="Aromatic compound dioxygenase"/>
    <property type="match status" value="1"/>
</dbReference>
<protein>
    <submittedName>
        <fullName evidence="6">Intradiol ring-cleavage dioxygenase</fullName>
    </submittedName>
</protein>
<gene>
    <name evidence="6" type="ORF">J8F10_30200</name>
</gene>
<proteinExistence type="inferred from homology"/>
<sequence length="224" mass="24552">MSSPLHLPNRRLFLASAAVAATSPFWTVRGAFAEELTRTPAQTEGPFYPNKLPLDTDNDLLVINDGITPAVGDITHLTGKVLDAKGNPLKNAVVEIWQCDAKGVYLHTGDSAGKKEQQDKNFQGFGRFVTGTTGEYYFRTIKPVPYPGRTPHIHFKIKQGKKELLTTQLYVKGEAGNEKDGIWKGVRNEKQRAAITVDFEKVKGSKTGELAANFVIILGVTPAE</sequence>
<dbReference type="PANTHER" id="PTHR33711">
    <property type="entry name" value="DIOXYGENASE, PUTATIVE (AFU_ORTHOLOGUE AFUA_2G02910)-RELATED"/>
    <property type="match status" value="1"/>
</dbReference>
<dbReference type="Proteomes" id="UP000676565">
    <property type="component" value="Unassembled WGS sequence"/>
</dbReference>
<comment type="caution">
    <text evidence="6">The sequence shown here is derived from an EMBL/GenBank/DDBJ whole genome shotgun (WGS) entry which is preliminary data.</text>
</comment>
<evidence type="ECO:0000256" key="2">
    <source>
        <dbReference type="ARBA" id="ARBA00022964"/>
    </source>
</evidence>
<dbReference type="EMBL" id="JAGKQQ010000001">
    <property type="protein sequence ID" value="MBP3959537.1"/>
    <property type="molecule type" value="Genomic_DNA"/>
</dbReference>
<dbReference type="InterPro" id="IPR000627">
    <property type="entry name" value="Intradiol_dOase_C"/>
</dbReference>
<evidence type="ECO:0000256" key="3">
    <source>
        <dbReference type="ARBA" id="ARBA00023002"/>
    </source>
</evidence>
<keyword evidence="4" id="KW-0732">Signal</keyword>
<evidence type="ECO:0000256" key="1">
    <source>
        <dbReference type="ARBA" id="ARBA00007825"/>
    </source>
</evidence>
<keyword evidence="3" id="KW-0560">Oxidoreductase</keyword>
<dbReference type="PROSITE" id="PS00083">
    <property type="entry name" value="INTRADIOL_DIOXYGENAS"/>
    <property type="match status" value="1"/>
</dbReference>
<keyword evidence="2 6" id="KW-0223">Dioxygenase</keyword>
<dbReference type="PANTHER" id="PTHR33711:SF9">
    <property type="entry name" value="PROTOCATECHUATE 3,4-DIOXYGENASE ALPHA CHAIN"/>
    <property type="match status" value="1"/>
</dbReference>
<accession>A0ABS5C0M2</accession>
<feature type="signal peptide" evidence="4">
    <location>
        <begin position="1"/>
        <end position="20"/>
    </location>
</feature>
<dbReference type="Gene3D" id="2.60.130.10">
    <property type="entry name" value="Aromatic compound dioxygenase"/>
    <property type="match status" value="1"/>
</dbReference>
<organism evidence="6 7">
    <name type="scientific">Gemmata palustris</name>
    <dbReference type="NCBI Taxonomy" id="2822762"/>
    <lineage>
        <taxon>Bacteria</taxon>
        <taxon>Pseudomonadati</taxon>
        <taxon>Planctomycetota</taxon>
        <taxon>Planctomycetia</taxon>
        <taxon>Gemmatales</taxon>
        <taxon>Gemmataceae</taxon>
        <taxon>Gemmata</taxon>
    </lineage>
</organism>
<evidence type="ECO:0000313" key="7">
    <source>
        <dbReference type="Proteomes" id="UP000676565"/>
    </source>
</evidence>
<evidence type="ECO:0000259" key="5">
    <source>
        <dbReference type="PROSITE" id="PS00083"/>
    </source>
</evidence>
<dbReference type="InterPro" id="IPR050770">
    <property type="entry name" value="Intradiol_RC_Dioxygenase"/>
</dbReference>
<dbReference type="Pfam" id="PF00775">
    <property type="entry name" value="Dioxygenase_C"/>
    <property type="match status" value="1"/>
</dbReference>
<dbReference type="RefSeq" id="WP_210660224.1">
    <property type="nucleotide sequence ID" value="NZ_JAGKQQ010000001.1"/>
</dbReference>
<dbReference type="InterPro" id="IPR039387">
    <property type="entry name" value="3_4-PCD"/>
</dbReference>
<dbReference type="GO" id="GO:0051213">
    <property type="term" value="F:dioxygenase activity"/>
    <property type="evidence" value="ECO:0007669"/>
    <property type="project" value="UniProtKB-KW"/>
</dbReference>
<name>A0ABS5C0M2_9BACT</name>
<feature type="chain" id="PRO_5045605798" evidence="4">
    <location>
        <begin position="21"/>
        <end position="224"/>
    </location>
</feature>
<dbReference type="InterPro" id="IPR015889">
    <property type="entry name" value="Intradiol_dOase_core"/>
</dbReference>
<reference evidence="6 7" key="1">
    <citation type="submission" date="2021-04" db="EMBL/GenBank/DDBJ databases">
        <authorList>
            <person name="Ivanova A."/>
        </authorList>
    </citation>
    <scope>NUCLEOTIDE SEQUENCE [LARGE SCALE GENOMIC DNA]</scope>
    <source>
        <strain evidence="6 7">G18</strain>
    </source>
</reference>
<dbReference type="CDD" id="cd03459">
    <property type="entry name" value="3_4-PCD"/>
    <property type="match status" value="1"/>
</dbReference>
<evidence type="ECO:0000313" key="6">
    <source>
        <dbReference type="EMBL" id="MBP3959537.1"/>
    </source>
</evidence>
<comment type="similarity">
    <text evidence="1">Belongs to the intradiol ring-cleavage dioxygenase family.</text>
</comment>
<feature type="domain" description="Intradiol ring-cleavage dioxygenases" evidence="5">
    <location>
        <begin position="77"/>
        <end position="105"/>
    </location>
</feature>
<keyword evidence="7" id="KW-1185">Reference proteome</keyword>
<evidence type="ECO:0000256" key="4">
    <source>
        <dbReference type="SAM" id="SignalP"/>
    </source>
</evidence>